<dbReference type="EMBL" id="SHME01000004">
    <property type="protein sequence ID" value="TAA18766.1"/>
    <property type="molecule type" value="Genomic_DNA"/>
</dbReference>
<dbReference type="CDD" id="cd00093">
    <property type="entry name" value="HTH_XRE"/>
    <property type="match status" value="1"/>
</dbReference>
<organism evidence="2 3">
    <name type="scientific">Pseudoxanthomonas winnipegensis</name>
    <dbReference type="NCBI Taxonomy" id="2480810"/>
    <lineage>
        <taxon>Bacteria</taxon>
        <taxon>Pseudomonadati</taxon>
        <taxon>Pseudomonadota</taxon>
        <taxon>Gammaproteobacteria</taxon>
        <taxon>Lysobacterales</taxon>
        <taxon>Lysobacteraceae</taxon>
        <taxon>Pseudoxanthomonas</taxon>
    </lineage>
</organism>
<evidence type="ECO:0000259" key="1">
    <source>
        <dbReference type="PROSITE" id="PS50943"/>
    </source>
</evidence>
<keyword evidence="3" id="KW-1185">Reference proteome</keyword>
<comment type="caution">
    <text evidence="2">The sequence shown here is derived from an EMBL/GenBank/DDBJ whole genome shotgun (WGS) entry which is preliminary data.</text>
</comment>
<protein>
    <submittedName>
        <fullName evidence="2">XRE family transcriptional regulator</fullName>
    </submittedName>
</protein>
<dbReference type="Gene3D" id="1.10.260.40">
    <property type="entry name" value="lambda repressor-like DNA-binding domains"/>
    <property type="match status" value="1"/>
</dbReference>
<dbReference type="SUPFAM" id="SSF47413">
    <property type="entry name" value="lambda repressor-like DNA-binding domains"/>
    <property type="match status" value="1"/>
</dbReference>
<proteinExistence type="predicted"/>
<name>A0ABY1WCS2_9GAMM</name>
<evidence type="ECO:0000313" key="2">
    <source>
        <dbReference type="EMBL" id="TAA18766.1"/>
    </source>
</evidence>
<dbReference type="InterPro" id="IPR010982">
    <property type="entry name" value="Lambda_DNA-bd_dom_sf"/>
</dbReference>
<evidence type="ECO:0000313" key="3">
    <source>
        <dbReference type="Proteomes" id="UP000293089"/>
    </source>
</evidence>
<gene>
    <name evidence="2" type="ORF">EA658_15490</name>
</gene>
<dbReference type="PROSITE" id="PS50943">
    <property type="entry name" value="HTH_CROC1"/>
    <property type="match status" value="1"/>
</dbReference>
<reference evidence="2 3" key="1">
    <citation type="submission" date="2019-02" db="EMBL/GenBank/DDBJ databases">
        <title>WGS of Pseudoxanthomonas species novum from clinical isolates.</title>
        <authorList>
            <person name="Bernier A.-M."/>
            <person name="Bernard K."/>
            <person name="Vachon A."/>
        </authorList>
    </citation>
    <scope>NUCLEOTIDE SEQUENCE [LARGE SCALE GENOMIC DNA]</scope>
    <source>
        <strain evidence="3">NML 170316</strain>
    </source>
</reference>
<dbReference type="Proteomes" id="UP000293089">
    <property type="component" value="Unassembled WGS sequence"/>
</dbReference>
<sequence>MKGARAMRGLSQRALGALVDKGHSKDRGAVRVNRFEQQVNRADMDTAAALAKALDVPVAYLFAETDDLAELILAYSKLDADQKAALLSSIKRD</sequence>
<feature type="domain" description="HTH cro/C1-type" evidence="1">
    <location>
        <begin position="1"/>
        <end position="61"/>
    </location>
</feature>
<accession>A0ABY1WCS2</accession>
<dbReference type="InterPro" id="IPR001387">
    <property type="entry name" value="Cro/C1-type_HTH"/>
</dbReference>